<name>A0ABV6GJV0_9BACI</name>
<keyword evidence="3 4" id="KW-0472">Membrane</keyword>
<keyword evidence="6" id="KW-1185">Reference proteome</keyword>
<dbReference type="RefSeq" id="WP_378937770.1">
    <property type="nucleotide sequence ID" value="NZ_JBHLVO010000027.1"/>
</dbReference>
<accession>A0ABV6GJV0</accession>
<dbReference type="PANTHER" id="PTHR22550:SF5">
    <property type="entry name" value="LEUCINE ZIPPER PROTEIN 4"/>
    <property type="match status" value="1"/>
</dbReference>
<evidence type="ECO:0000256" key="1">
    <source>
        <dbReference type="ARBA" id="ARBA00004141"/>
    </source>
</evidence>
<feature type="transmembrane region" description="Helical" evidence="4">
    <location>
        <begin position="85"/>
        <end position="108"/>
    </location>
</feature>
<feature type="transmembrane region" description="Helical" evidence="4">
    <location>
        <begin position="120"/>
        <end position="146"/>
    </location>
</feature>
<evidence type="ECO:0000256" key="2">
    <source>
        <dbReference type="ARBA" id="ARBA00005278"/>
    </source>
</evidence>
<keyword evidence="4" id="KW-1133">Transmembrane helix</keyword>
<feature type="transmembrane region" description="Helical" evidence="4">
    <location>
        <begin position="39"/>
        <end position="56"/>
    </location>
</feature>
<sequence>MLLTITLPALYIAIVSYNPVIFRIQLTTSIAGSRAAVPYPSFIEVFIMLFLIEALVEASIRLPKSIGPTATTVGGLILGQAAQQAGLIGSIMIIITSTVAISNFVIPINAMSFAIRVVKYPLIILAIFFGITGVISGVYCFLLYLANMRSFGEPYLRIFIGEDSPSGYKKGDIA</sequence>
<dbReference type="InterPro" id="IPR050768">
    <property type="entry name" value="UPF0353/GerABKA_families"/>
</dbReference>
<dbReference type="Pfam" id="PF03323">
    <property type="entry name" value="GerA"/>
    <property type="match status" value="1"/>
</dbReference>
<gene>
    <name evidence="5" type="ORF">ACFFIX_21605</name>
</gene>
<comment type="subcellular location">
    <subcellularLocation>
        <location evidence="1">Membrane</location>
        <topology evidence="1">Multi-pass membrane protein</topology>
    </subcellularLocation>
</comment>
<evidence type="ECO:0000313" key="5">
    <source>
        <dbReference type="EMBL" id="MFC0273977.1"/>
    </source>
</evidence>
<comment type="similarity">
    <text evidence="2">Belongs to the GerABKA family.</text>
</comment>
<evidence type="ECO:0000313" key="6">
    <source>
        <dbReference type="Proteomes" id="UP001589854"/>
    </source>
</evidence>
<protein>
    <submittedName>
        <fullName evidence="5">Spore germination protein</fullName>
    </submittedName>
</protein>
<organism evidence="5 6">
    <name type="scientific">Metabacillus herbersteinensis</name>
    <dbReference type="NCBI Taxonomy" id="283816"/>
    <lineage>
        <taxon>Bacteria</taxon>
        <taxon>Bacillati</taxon>
        <taxon>Bacillota</taxon>
        <taxon>Bacilli</taxon>
        <taxon>Bacillales</taxon>
        <taxon>Bacillaceae</taxon>
        <taxon>Metabacillus</taxon>
    </lineage>
</organism>
<reference evidence="5 6" key="1">
    <citation type="submission" date="2024-09" db="EMBL/GenBank/DDBJ databases">
        <authorList>
            <person name="Sun Q."/>
            <person name="Mori K."/>
        </authorList>
    </citation>
    <scope>NUCLEOTIDE SEQUENCE [LARGE SCALE GENOMIC DNA]</scope>
    <source>
        <strain evidence="5 6">CCM 7228</strain>
    </source>
</reference>
<dbReference type="EMBL" id="JBHLVO010000027">
    <property type="protein sequence ID" value="MFC0273977.1"/>
    <property type="molecule type" value="Genomic_DNA"/>
</dbReference>
<keyword evidence="4" id="KW-0812">Transmembrane</keyword>
<evidence type="ECO:0000256" key="3">
    <source>
        <dbReference type="ARBA" id="ARBA00023136"/>
    </source>
</evidence>
<dbReference type="InterPro" id="IPR004995">
    <property type="entry name" value="Spore_Ger"/>
</dbReference>
<comment type="caution">
    <text evidence="5">The sequence shown here is derived from an EMBL/GenBank/DDBJ whole genome shotgun (WGS) entry which is preliminary data.</text>
</comment>
<dbReference type="Proteomes" id="UP001589854">
    <property type="component" value="Unassembled WGS sequence"/>
</dbReference>
<evidence type="ECO:0000256" key="4">
    <source>
        <dbReference type="SAM" id="Phobius"/>
    </source>
</evidence>
<dbReference type="PANTHER" id="PTHR22550">
    <property type="entry name" value="SPORE GERMINATION PROTEIN"/>
    <property type="match status" value="1"/>
</dbReference>
<proteinExistence type="inferred from homology"/>